<feature type="region of interest" description="Disordered" evidence="1">
    <location>
        <begin position="1"/>
        <end position="40"/>
    </location>
</feature>
<accession>A0AAI8VGR4</accession>
<reference evidence="3" key="1">
    <citation type="submission" date="2023-10" db="EMBL/GenBank/DDBJ databases">
        <authorList>
            <person name="Hackl T."/>
        </authorList>
    </citation>
    <scope>NUCLEOTIDE SEQUENCE</scope>
</reference>
<evidence type="ECO:0000313" key="4">
    <source>
        <dbReference type="Proteomes" id="UP001295740"/>
    </source>
</evidence>
<sequence length="245" mass="27935">MSATASSRSRSPPTQSARPSSEHQLAMEKQQSHHTIPCEKCESKTSEKVTRFDVPLIAIPRLVNALLGFATVIRIHTAIDAGWWPWEHKVLFVLCWVLFFWNLLHGFGSILGYAYWPSSRRTAGLPPVTIVINGRTIVSFGGPDEDEGERRRRMKRIQFTIIDLILTIPTLALLIYSAHIMYPWWGSRYVGLWSPTIGLIASLVSCQFVTAFFQMFQFFEAKVIGVQLTMQDLYERDHPVGRLQL</sequence>
<feature type="transmembrane region" description="Helical" evidence="2">
    <location>
        <begin position="192"/>
        <end position="213"/>
    </location>
</feature>
<proteinExistence type="predicted"/>
<keyword evidence="2" id="KW-0472">Membrane</keyword>
<keyword evidence="2" id="KW-0812">Transmembrane</keyword>
<evidence type="ECO:0000313" key="3">
    <source>
        <dbReference type="EMBL" id="CAJ2504654.1"/>
    </source>
</evidence>
<organism evidence="3 4">
    <name type="scientific">Anthostomella pinea</name>
    <dbReference type="NCBI Taxonomy" id="933095"/>
    <lineage>
        <taxon>Eukaryota</taxon>
        <taxon>Fungi</taxon>
        <taxon>Dikarya</taxon>
        <taxon>Ascomycota</taxon>
        <taxon>Pezizomycotina</taxon>
        <taxon>Sordariomycetes</taxon>
        <taxon>Xylariomycetidae</taxon>
        <taxon>Xylariales</taxon>
        <taxon>Xylariaceae</taxon>
        <taxon>Anthostomella</taxon>
    </lineage>
</organism>
<dbReference type="Proteomes" id="UP001295740">
    <property type="component" value="Unassembled WGS sequence"/>
</dbReference>
<evidence type="ECO:0000256" key="1">
    <source>
        <dbReference type="SAM" id="MobiDB-lite"/>
    </source>
</evidence>
<dbReference type="EMBL" id="CAUWAG010000007">
    <property type="protein sequence ID" value="CAJ2504654.1"/>
    <property type="molecule type" value="Genomic_DNA"/>
</dbReference>
<gene>
    <name evidence="3" type="ORF">KHLLAP_LOCUS5122</name>
</gene>
<feature type="compositionally biased region" description="Low complexity" evidence="1">
    <location>
        <begin position="1"/>
        <end position="19"/>
    </location>
</feature>
<evidence type="ECO:0000256" key="2">
    <source>
        <dbReference type="SAM" id="Phobius"/>
    </source>
</evidence>
<keyword evidence="4" id="KW-1185">Reference proteome</keyword>
<keyword evidence="2" id="KW-1133">Transmembrane helix</keyword>
<name>A0AAI8VGR4_9PEZI</name>
<comment type="caution">
    <text evidence="3">The sequence shown here is derived from an EMBL/GenBank/DDBJ whole genome shotgun (WGS) entry which is preliminary data.</text>
</comment>
<dbReference type="AlphaFoldDB" id="A0AAI8VGR4"/>
<feature type="transmembrane region" description="Helical" evidence="2">
    <location>
        <begin position="90"/>
        <end position="116"/>
    </location>
</feature>
<feature type="transmembrane region" description="Helical" evidence="2">
    <location>
        <begin position="159"/>
        <end position="180"/>
    </location>
</feature>
<feature type="transmembrane region" description="Helical" evidence="2">
    <location>
        <begin position="62"/>
        <end position="84"/>
    </location>
</feature>
<protein>
    <submittedName>
        <fullName evidence="3">Uu.00g120480.m01.CDS01</fullName>
    </submittedName>
</protein>